<proteinExistence type="predicted"/>
<dbReference type="OrthoDB" id="9787207at2"/>
<dbReference type="RefSeq" id="WP_085619776.1">
    <property type="nucleotide sequence ID" value="NZ_JFKB01000009.1"/>
</dbReference>
<protein>
    <recommendedName>
        <fullName evidence="3">Cytoplasmic protein</fullName>
    </recommendedName>
</protein>
<gene>
    <name evidence="1" type="ORF">TALK_14140</name>
</gene>
<dbReference type="STRING" id="1293890.TALK_14140"/>
<dbReference type="PANTHER" id="PTHR30528">
    <property type="entry name" value="CYTOPLASMIC PROTEIN"/>
    <property type="match status" value="1"/>
</dbReference>
<dbReference type="Pfam" id="PF06224">
    <property type="entry name" value="AlkZ-like"/>
    <property type="match status" value="1"/>
</dbReference>
<dbReference type="PANTHER" id="PTHR30528:SF0">
    <property type="entry name" value="CYTOPLASMIC PROTEIN"/>
    <property type="match status" value="1"/>
</dbReference>
<dbReference type="AlphaFoldDB" id="A0A1Y2LAB8"/>
<dbReference type="EMBL" id="JFKB01000009">
    <property type="protein sequence ID" value="OSQ47143.1"/>
    <property type="molecule type" value="Genomic_DNA"/>
</dbReference>
<dbReference type="InterPro" id="IPR009351">
    <property type="entry name" value="AlkZ-like"/>
</dbReference>
<organism evidence="1 2">
    <name type="scientific">Thalassospira alkalitolerans</name>
    <dbReference type="NCBI Taxonomy" id="1293890"/>
    <lineage>
        <taxon>Bacteria</taxon>
        <taxon>Pseudomonadati</taxon>
        <taxon>Pseudomonadota</taxon>
        <taxon>Alphaproteobacteria</taxon>
        <taxon>Rhodospirillales</taxon>
        <taxon>Thalassospiraceae</taxon>
        <taxon>Thalassospira</taxon>
    </lineage>
</organism>
<keyword evidence="2" id="KW-1185">Reference proteome</keyword>
<name>A0A1Y2LAB8_9PROT</name>
<sequence>MIIDKPAISISAGQARNLALGAQGFDPDDSRPVTKRRIMKAIRQTGMLQVDSVNVLTRAHYMPVFSRLGVYDIADLDQLTWGNARQRKLFEYWGHEASMIPVEDYGLYRWRMADAADGKGTWGRIASVIKDHPELVRGILERIAKDGPVAASDLEQKGASSSKWWGWSSTKTAMEFLFWSGQVMARKRRSSFERVYDLPERIIGDAALEAPVSRADAQRALIRNGVAAMGVATEADLRKYFRLPTVDAKARVAEMVEDGALLTADVEGWKQPGYLCPHTNPRRRAKPTALMVPFDPIMWERERVERIFGFNYRIEIYVPAEKRQYGYYVLPFMQNGEFVARVDLKSDRQHGILRVQNAHLEDGCDATDVAGELMAHLGRLSRFLGLTGVDVVAGNPFSVYLAAQNKA</sequence>
<evidence type="ECO:0000313" key="2">
    <source>
        <dbReference type="Proteomes" id="UP000193396"/>
    </source>
</evidence>
<dbReference type="Proteomes" id="UP000193396">
    <property type="component" value="Unassembled WGS sequence"/>
</dbReference>
<comment type="caution">
    <text evidence="1">The sequence shown here is derived from an EMBL/GenBank/DDBJ whole genome shotgun (WGS) entry which is preliminary data.</text>
</comment>
<reference evidence="1 2" key="1">
    <citation type="submission" date="2014-03" db="EMBL/GenBank/DDBJ databases">
        <title>The draft genome sequence of Thalassospira alkalitolerans JCM 18968.</title>
        <authorList>
            <person name="Lai Q."/>
            <person name="Shao Z."/>
        </authorList>
    </citation>
    <scope>NUCLEOTIDE SEQUENCE [LARGE SCALE GENOMIC DNA]</scope>
    <source>
        <strain evidence="1 2">JCM 18968</strain>
    </source>
</reference>
<evidence type="ECO:0008006" key="3">
    <source>
        <dbReference type="Google" id="ProtNLM"/>
    </source>
</evidence>
<evidence type="ECO:0000313" key="1">
    <source>
        <dbReference type="EMBL" id="OSQ47143.1"/>
    </source>
</evidence>
<accession>A0A1Y2LAB8</accession>